<evidence type="ECO:0000256" key="3">
    <source>
        <dbReference type="ARBA" id="ARBA00023125"/>
    </source>
</evidence>
<evidence type="ECO:0000256" key="2">
    <source>
        <dbReference type="ARBA" id="ARBA00023082"/>
    </source>
</evidence>
<dbReference type="PROSITE" id="PS00716">
    <property type="entry name" value="SIGMA70_2"/>
    <property type="match status" value="1"/>
</dbReference>
<evidence type="ECO:0000259" key="6">
    <source>
        <dbReference type="PROSITE" id="PS00715"/>
    </source>
</evidence>
<name>A0A2T0B493_9CLOT</name>
<evidence type="ECO:0000313" key="9">
    <source>
        <dbReference type="Proteomes" id="UP000239706"/>
    </source>
</evidence>
<dbReference type="NCBIfam" id="NF005413">
    <property type="entry name" value="PRK06986.1"/>
    <property type="match status" value="1"/>
</dbReference>
<keyword evidence="9" id="KW-1185">Reference proteome</keyword>
<dbReference type="PROSITE" id="PS00715">
    <property type="entry name" value="SIGMA70_1"/>
    <property type="match status" value="1"/>
</dbReference>
<sequence length="244" mass="28467">MAVVMDFDVREQVIKKYIPLVKYIASRVIMGKTKYIEYEDLVSYGMLGLMDAINKFDEERGMKFSTYASIRIKGSMIDELRKISPISKGAMDKLNRYNDAIEKFQKENFREPDIIEISKELNISLEEVSRIENYINYISVISLEDLIFSEEDDIPLIGTVVDEKSPSPEKSLEEKELLEFLAKALDNLKEKDKTVLSLYYYERLTLKEIGKILNVSESRVCQLHSRALIHLRQELKKLKYEIDN</sequence>
<dbReference type="GO" id="GO:0006352">
    <property type="term" value="P:DNA-templated transcription initiation"/>
    <property type="evidence" value="ECO:0007669"/>
    <property type="project" value="InterPro"/>
</dbReference>
<dbReference type="CDD" id="cd06171">
    <property type="entry name" value="Sigma70_r4"/>
    <property type="match status" value="1"/>
</dbReference>
<dbReference type="InterPro" id="IPR012845">
    <property type="entry name" value="RNA_pol_sigma_FliA_WhiG"/>
</dbReference>
<dbReference type="AlphaFoldDB" id="A0A2T0B493"/>
<evidence type="ECO:0000313" key="8">
    <source>
        <dbReference type="EMBL" id="PRR78710.1"/>
    </source>
</evidence>
<dbReference type="Pfam" id="PF04542">
    <property type="entry name" value="Sigma70_r2"/>
    <property type="match status" value="1"/>
</dbReference>
<evidence type="ECO:0000256" key="1">
    <source>
        <dbReference type="ARBA" id="ARBA00023015"/>
    </source>
</evidence>
<dbReference type="GO" id="GO:0016987">
    <property type="term" value="F:sigma factor activity"/>
    <property type="evidence" value="ECO:0007669"/>
    <property type="project" value="UniProtKB-KW"/>
</dbReference>
<dbReference type="InterPro" id="IPR013325">
    <property type="entry name" value="RNA_pol_sigma_r2"/>
</dbReference>
<dbReference type="Gene3D" id="1.20.140.160">
    <property type="match status" value="1"/>
</dbReference>
<dbReference type="PANTHER" id="PTHR30385:SF7">
    <property type="entry name" value="RNA POLYMERASE SIGMA FACTOR FLIA"/>
    <property type="match status" value="1"/>
</dbReference>
<comment type="caution">
    <text evidence="8">The sequence shown here is derived from an EMBL/GenBank/DDBJ whole genome shotgun (WGS) entry which is preliminary data.</text>
</comment>
<proteinExistence type="inferred from homology"/>
<keyword evidence="3 5" id="KW-0238">DNA-binding</keyword>
<dbReference type="Gene3D" id="1.10.1740.10">
    <property type="match status" value="1"/>
</dbReference>
<dbReference type="InterPro" id="IPR007630">
    <property type="entry name" value="RNA_pol_sigma70_r4"/>
</dbReference>
<dbReference type="SUPFAM" id="SSF88946">
    <property type="entry name" value="Sigma2 domain of RNA polymerase sigma factors"/>
    <property type="match status" value="1"/>
</dbReference>
<dbReference type="InterPro" id="IPR013324">
    <property type="entry name" value="RNA_pol_sigma_r3/r4-like"/>
</dbReference>
<keyword evidence="4 5" id="KW-0804">Transcription</keyword>
<feature type="domain" description="RNA polymerase sigma-70" evidence="6">
    <location>
        <begin position="40"/>
        <end position="53"/>
    </location>
</feature>
<feature type="domain" description="RNA polymerase sigma-70" evidence="7">
    <location>
        <begin position="205"/>
        <end position="231"/>
    </location>
</feature>
<keyword evidence="1 5" id="KW-0805">Transcription regulation</keyword>
<gene>
    <name evidence="8" type="primary">sigD</name>
    <name evidence="8" type="ORF">CLLI_12920</name>
</gene>
<dbReference type="InterPro" id="IPR014284">
    <property type="entry name" value="RNA_pol_sigma-70_dom"/>
</dbReference>
<evidence type="ECO:0000259" key="7">
    <source>
        <dbReference type="PROSITE" id="PS00716"/>
    </source>
</evidence>
<dbReference type="NCBIfam" id="TIGR02479">
    <property type="entry name" value="FliA_WhiG"/>
    <property type="match status" value="1"/>
</dbReference>
<dbReference type="GO" id="GO:0003677">
    <property type="term" value="F:DNA binding"/>
    <property type="evidence" value="ECO:0007669"/>
    <property type="project" value="UniProtKB-KW"/>
</dbReference>
<dbReference type="SUPFAM" id="SSF88659">
    <property type="entry name" value="Sigma3 and sigma4 domains of RNA polymerase sigma factors"/>
    <property type="match status" value="2"/>
</dbReference>
<dbReference type="GO" id="GO:0003899">
    <property type="term" value="F:DNA-directed RNA polymerase activity"/>
    <property type="evidence" value="ECO:0007669"/>
    <property type="project" value="InterPro"/>
</dbReference>
<reference evidence="8 9" key="1">
    <citation type="submission" date="2018-03" db="EMBL/GenBank/DDBJ databases">
        <title>Genome sequence of Clostridium liquoris DSM 100320.</title>
        <authorList>
            <person name="Poehlein A."/>
            <person name="Daniel R."/>
        </authorList>
    </citation>
    <scope>NUCLEOTIDE SEQUENCE [LARGE SCALE GENOMIC DNA]</scope>
    <source>
        <strain evidence="8 9">DSM 100320</strain>
    </source>
</reference>
<dbReference type="NCBIfam" id="TIGR02937">
    <property type="entry name" value="sigma70-ECF"/>
    <property type="match status" value="1"/>
</dbReference>
<dbReference type="Pfam" id="PF04545">
    <property type="entry name" value="Sigma70_r4"/>
    <property type="match status" value="1"/>
</dbReference>
<dbReference type="Pfam" id="PF04539">
    <property type="entry name" value="Sigma70_r3"/>
    <property type="match status" value="1"/>
</dbReference>
<dbReference type="PANTHER" id="PTHR30385">
    <property type="entry name" value="SIGMA FACTOR F FLAGELLAR"/>
    <property type="match status" value="1"/>
</dbReference>
<dbReference type="PRINTS" id="PR00046">
    <property type="entry name" value="SIGMA70FCT"/>
</dbReference>
<protein>
    <recommendedName>
        <fullName evidence="5">RNA polymerase sigma factor</fullName>
    </recommendedName>
</protein>
<dbReference type="InterPro" id="IPR007627">
    <property type="entry name" value="RNA_pol_sigma70_r2"/>
</dbReference>
<dbReference type="InterPro" id="IPR000943">
    <property type="entry name" value="RNA_pol_sigma70"/>
</dbReference>
<organism evidence="8 9">
    <name type="scientific">Clostridium liquoris</name>
    <dbReference type="NCBI Taxonomy" id="1289519"/>
    <lineage>
        <taxon>Bacteria</taxon>
        <taxon>Bacillati</taxon>
        <taxon>Bacillota</taxon>
        <taxon>Clostridia</taxon>
        <taxon>Eubacteriales</taxon>
        <taxon>Clostridiaceae</taxon>
        <taxon>Clostridium</taxon>
    </lineage>
</organism>
<dbReference type="InterPro" id="IPR007624">
    <property type="entry name" value="RNA_pol_sigma70_r3"/>
</dbReference>
<dbReference type="EMBL" id="PVXO01000036">
    <property type="protein sequence ID" value="PRR78710.1"/>
    <property type="molecule type" value="Genomic_DNA"/>
</dbReference>
<dbReference type="Proteomes" id="UP000239706">
    <property type="component" value="Unassembled WGS sequence"/>
</dbReference>
<evidence type="ECO:0000256" key="4">
    <source>
        <dbReference type="ARBA" id="ARBA00023163"/>
    </source>
</evidence>
<evidence type="ECO:0000256" key="5">
    <source>
        <dbReference type="RuleBase" id="RU362124"/>
    </source>
</evidence>
<comment type="similarity">
    <text evidence="5">Belongs to the sigma-70 factor family.</text>
</comment>
<dbReference type="PIRSF" id="PIRSF000770">
    <property type="entry name" value="RNA_pol_sigma-SigE/K"/>
    <property type="match status" value="1"/>
</dbReference>
<keyword evidence="2 5" id="KW-0731">Sigma factor</keyword>
<accession>A0A2T0B493</accession>
<comment type="function">
    <text evidence="5">Sigma factors are initiation factors that promote the attachment of RNA polymerase to specific initiation sites and are then released.</text>
</comment>